<comment type="caution">
    <text evidence="4">The sequence shown here is derived from an EMBL/GenBank/DDBJ whole genome shotgun (WGS) entry which is preliminary data.</text>
</comment>
<dbReference type="PANTHER" id="PTHR46228:SF2">
    <property type="entry name" value="KELCH REPEAT PROTEIN (AFU_ORTHOLOGUE AFUA_4G14350)"/>
    <property type="match status" value="1"/>
</dbReference>
<dbReference type="Pfam" id="PF24681">
    <property type="entry name" value="Kelch_KLHDC2_KLHL20_DRC7"/>
    <property type="match status" value="2"/>
</dbReference>
<accession>A0AAD3CI19</accession>
<feature type="signal peptide" evidence="3">
    <location>
        <begin position="1"/>
        <end position="18"/>
    </location>
</feature>
<evidence type="ECO:0000256" key="3">
    <source>
        <dbReference type="SAM" id="SignalP"/>
    </source>
</evidence>
<feature type="chain" id="PRO_5042110200" evidence="3">
    <location>
        <begin position="19"/>
        <end position="424"/>
    </location>
</feature>
<evidence type="ECO:0000256" key="2">
    <source>
        <dbReference type="ARBA" id="ARBA00022737"/>
    </source>
</evidence>
<dbReference type="EMBL" id="BLLK01000020">
    <property type="protein sequence ID" value="GFH45194.1"/>
    <property type="molecule type" value="Genomic_DNA"/>
</dbReference>
<keyword evidence="2" id="KW-0677">Repeat</keyword>
<dbReference type="SUPFAM" id="SSF117281">
    <property type="entry name" value="Kelch motif"/>
    <property type="match status" value="1"/>
</dbReference>
<dbReference type="InterPro" id="IPR015915">
    <property type="entry name" value="Kelch-typ_b-propeller"/>
</dbReference>
<dbReference type="Proteomes" id="UP001054902">
    <property type="component" value="Unassembled WGS sequence"/>
</dbReference>
<dbReference type="PANTHER" id="PTHR46228">
    <property type="entry name" value="KELCH DOMAIN-CONTAINING PROTEIN"/>
    <property type="match status" value="1"/>
</dbReference>
<evidence type="ECO:0000256" key="1">
    <source>
        <dbReference type="ARBA" id="ARBA00022441"/>
    </source>
</evidence>
<keyword evidence="5" id="KW-1185">Reference proteome</keyword>
<dbReference type="AlphaFoldDB" id="A0AAD3CI19"/>
<dbReference type="Gene3D" id="2.120.10.80">
    <property type="entry name" value="Kelch-type beta propeller"/>
    <property type="match status" value="2"/>
</dbReference>
<keyword evidence="3" id="KW-0732">Signal</keyword>
<gene>
    <name evidence="4" type="ORF">CTEN210_01668</name>
</gene>
<evidence type="ECO:0000313" key="4">
    <source>
        <dbReference type="EMBL" id="GFH45194.1"/>
    </source>
</evidence>
<protein>
    <submittedName>
        <fullName evidence="4">Uncharacterized protein</fullName>
    </submittedName>
</protein>
<organism evidence="4 5">
    <name type="scientific">Chaetoceros tenuissimus</name>
    <dbReference type="NCBI Taxonomy" id="426638"/>
    <lineage>
        <taxon>Eukaryota</taxon>
        <taxon>Sar</taxon>
        <taxon>Stramenopiles</taxon>
        <taxon>Ochrophyta</taxon>
        <taxon>Bacillariophyta</taxon>
        <taxon>Coscinodiscophyceae</taxon>
        <taxon>Chaetocerotophycidae</taxon>
        <taxon>Chaetocerotales</taxon>
        <taxon>Chaetocerotaceae</taxon>
        <taxon>Chaetoceros</taxon>
    </lineage>
</organism>
<keyword evidence="1" id="KW-0880">Kelch repeat</keyword>
<name>A0AAD3CI19_9STRA</name>
<proteinExistence type="predicted"/>
<reference evidence="4 5" key="1">
    <citation type="journal article" date="2021" name="Sci. Rep.">
        <title>The genome of the diatom Chaetoceros tenuissimus carries an ancient integrated fragment of an extant virus.</title>
        <authorList>
            <person name="Hongo Y."/>
            <person name="Kimura K."/>
            <person name="Takaki Y."/>
            <person name="Yoshida Y."/>
            <person name="Baba S."/>
            <person name="Kobayashi G."/>
            <person name="Nagasaki K."/>
            <person name="Hano T."/>
            <person name="Tomaru Y."/>
        </authorList>
    </citation>
    <scope>NUCLEOTIDE SEQUENCE [LARGE SCALE GENOMIC DNA]</scope>
    <source>
        <strain evidence="4 5">NIES-3715</strain>
    </source>
</reference>
<sequence length="424" mass="47519">MHHLLSIFLIFNVGRASALYLSPNGFGRGINTATMSNIKAEWIKPTIKDDSTCHSPHEQYKNNNKVMVPRSGHVSFTIDNDIYSFGGYGEEVVTSSTGREIDVKRYPMNELWKRSLEGNGLGDWEVVEQNGDIPEERLVSAVSVLNGKAYLFAGWNPYKRADHNEILDTIHCFDSKKKEWRKLPITFPDGPTSRHVALPLPCAYECIIHNHRCTDFIYIFDAITETFTKQKTQGQAPSSRGLHAACMLGSFACFFGGANQSGSMSNEVFLLNTITWEWTKVKMQGDEKLFFDHQSHVPCTRAAPNLVSFNETCAILYGGARTSDHGLVPLDDVWALMINRFSGEGRWELIKPTVSSTSAQGEETWLSDEALPPGRNAATLTNIMADSSINFEEGDSLSRRYLLHGGWAPFRKTFVDDYILKVSI</sequence>
<evidence type="ECO:0000313" key="5">
    <source>
        <dbReference type="Proteomes" id="UP001054902"/>
    </source>
</evidence>